<feature type="region of interest" description="Disordered" evidence="1">
    <location>
        <begin position="184"/>
        <end position="216"/>
    </location>
</feature>
<dbReference type="RefSeq" id="WP_338248692.1">
    <property type="nucleotide sequence ID" value="NZ_AP028907.1"/>
</dbReference>
<dbReference type="GeneID" id="89289469"/>
<reference evidence="2 3" key="1">
    <citation type="submission" date="2023-09" db="EMBL/GenBank/DDBJ databases">
        <title>Pyrofollis japonicus gen. nov. sp. nov., a novel member of the family Pyrodictiaceae isolated from the Iheya North hydrothermal field.</title>
        <authorList>
            <person name="Miyazaki U."/>
            <person name="Sanari M."/>
            <person name="Tame A."/>
            <person name="Kitajima M."/>
            <person name="Okamoto A."/>
            <person name="Sawayama S."/>
            <person name="Miyazaki J."/>
            <person name="Takai K."/>
            <person name="Nakagawa S."/>
        </authorList>
    </citation>
    <scope>NUCLEOTIDE SEQUENCE [LARGE SCALE GENOMIC DNA]</scope>
    <source>
        <strain evidence="2 3">AV2</strain>
    </source>
</reference>
<dbReference type="EMBL" id="AP028907">
    <property type="protein sequence ID" value="BES81891.1"/>
    <property type="molecule type" value="Genomic_DNA"/>
</dbReference>
<evidence type="ECO:0000313" key="2">
    <source>
        <dbReference type="EMBL" id="BES81891.1"/>
    </source>
</evidence>
<evidence type="ECO:0008006" key="4">
    <source>
        <dbReference type="Google" id="ProtNLM"/>
    </source>
</evidence>
<dbReference type="Proteomes" id="UP001341135">
    <property type="component" value="Chromosome"/>
</dbReference>
<proteinExistence type="predicted"/>
<name>A0ABM8IZ15_9CREN</name>
<organism evidence="2 3">
    <name type="scientific">Pyrodictium abyssi</name>
    <dbReference type="NCBI Taxonomy" id="54256"/>
    <lineage>
        <taxon>Archaea</taxon>
        <taxon>Thermoproteota</taxon>
        <taxon>Thermoprotei</taxon>
        <taxon>Desulfurococcales</taxon>
        <taxon>Pyrodictiaceae</taxon>
        <taxon>Pyrodictium</taxon>
    </lineage>
</organism>
<evidence type="ECO:0000256" key="1">
    <source>
        <dbReference type="SAM" id="MobiDB-lite"/>
    </source>
</evidence>
<evidence type="ECO:0000313" key="3">
    <source>
        <dbReference type="Proteomes" id="UP001341135"/>
    </source>
</evidence>
<accession>A0ABM8IZ15</accession>
<sequence length="216" mass="24206">MASSRVACFLDEAGPSGDAPCMCVAAVCFPREAASLEKLGAHAYREVMRLLGKSTEARQCLSTYTPPHTNTYKARRCIELKWRWAKREAERRGIRAKKLVEAIRAAAIAATAKCKKTTVFSEDIRVELTYLVLTDVLEALKRKHGMEMPRIIVVLDKSLVQSRERQSGLKRSITGIASIESRDSAKTIGIKPSRHPSRILPRQTQKQPLEKYKPSN</sequence>
<protein>
    <recommendedName>
        <fullName evidence="4">DUF3800 domain-containing protein</fullName>
    </recommendedName>
</protein>
<keyword evidence="3" id="KW-1185">Reference proteome</keyword>
<gene>
    <name evidence="2" type="ORF">PABY_14580</name>
</gene>